<dbReference type="AlphaFoldDB" id="A0A916PBA2"/>
<feature type="region of interest" description="Disordered" evidence="1">
    <location>
        <begin position="33"/>
        <end position="86"/>
    </location>
</feature>
<evidence type="ECO:0000256" key="1">
    <source>
        <dbReference type="SAM" id="MobiDB-lite"/>
    </source>
</evidence>
<proteinExistence type="predicted"/>
<reference evidence="3" key="1">
    <citation type="submission" date="2015-03" db="EMBL/GenBank/DDBJ databases">
        <authorList>
            <consortium name="Pathogen Informatics"/>
        </authorList>
    </citation>
    <scope>NUCLEOTIDE SEQUENCE [LARGE SCALE GENOMIC DNA]</scope>
    <source>
        <strain evidence="3">N09902308</strain>
    </source>
</reference>
<sequence length="86" mass="9323">MATARTIRRVIAAESIDSLECTLATTMSRRSSISGSWSKLPSSRMSTSIPVRMRSGANFSRSSSITSSCLRNRSGDRPLAIVNRGE</sequence>
<accession>A0A916PBA2</accession>
<feature type="compositionally biased region" description="Polar residues" evidence="1">
    <location>
        <begin position="39"/>
        <end position="49"/>
    </location>
</feature>
<name>A0A916PBA2_MYCTX</name>
<evidence type="ECO:0000313" key="2">
    <source>
        <dbReference type="EMBL" id="COX71050.1"/>
    </source>
</evidence>
<evidence type="ECO:0000313" key="3">
    <source>
        <dbReference type="Proteomes" id="UP000039021"/>
    </source>
</evidence>
<protein>
    <submittedName>
        <fullName evidence="2">Uncharacterized protein</fullName>
    </submittedName>
</protein>
<gene>
    <name evidence="2" type="ORF">ERS007739_01636</name>
</gene>
<dbReference type="Proteomes" id="UP000039021">
    <property type="component" value="Unassembled WGS sequence"/>
</dbReference>
<organism evidence="2 3">
    <name type="scientific">Mycobacterium tuberculosis</name>
    <dbReference type="NCBI Taxonomy" id="1773"/>
    <lineage>
        <taxon>Bacteria</taxon>
        <taxon>Bacillati</taxon>
        <taxon>Actinomycetota</taxon>
        <taxon>Actinomycetes</taxon>
        <taxon>Mycobacteriales</taxon>
        <taxon>Mycobacteriaceae</taxon>
        <taxon>Mycobacterium</taxon>
        <taxon>Mycobacterium tuberculosis complex</taxon>
    </lineage>
</organism>
<feature type="compositionally biased region" description="Low complexity" evidence="1">
    <location>
        <begin position="60"/>
        <end position="72"/>
    </location>
</feature>
<dbReference type="EMBL" id="CSBK01000654">
    <property type="protein sequence ID" value="COX71050.1"/>
    <property type="molecule type" value="Genomic_DNA"/>
</dbReference>
<comment type="caution">
    <text evidence="2">The sequence shown here is derived from an EMBL/GenBank/DDBJ whole genome shotgun (WGS) entry which is preliminary data.</text>
</comment>